<sequence length="589" mass="67364">MIRTTCCVALLLLSVVSSPLFAQEKPKEKVAIAPEVHIVIPSTNAFIEDLEYIINMTSKPKQIKVLKDYIQDVYLIGVDFTRPIRLDILLNKETYRKRIYLPIPTKGDLKTFRSENLAGFNIKTRLIRRSKYLYRLRDAAKITVGWMRWRDKYTVIGEKREDVSLKLPKPLAEVAELLKLNYDVAIEGKNTPNGIEERHTQFSGTRKELLAALKRNEKKKETEDDFALRKMLFTQQLNELERIYAEAEHLLIGWTTDSKKKQGELNLTLKPLSGTELEKSLKLLGTKPSYFVNIPKAKTSILSARINFALDEMRKKHILETNKTLRKREKTKVDLLKEASKESKTNQKKAWDLYFDMINATVKTGLVDTFIDVHPSTKNGKQTMIGGIQSADGTALIPQLELFGKIHPDTKPELNTTTIGEVKIHKIQIVKSRHPEFVELFGSETLLLGTSKNAIWYAAGENALEELKTAINLVTQPKKEEEEKKDKENKKEEEKKVSKETSLVDIQVKLNRWIKLIDQKRNHQADKTKASSQLRKFALMAFANGQDDLSFQLNRVDDHVTGKLVVLPGVLRFVGEIIADFSKEKLAEE</sequence>
<gene>
    <name evidence="1" type="ORF">MNBD_PLANCTO02-630</name>
</gene>
<dbReference type="EMBL" id="UOGL01000349">
    <property type="protein sequence ID" value="VAX39619.1"/>
    <property type="molecule type" value="Genomic_DNA"/>
</dbReference>
<proteinExistence type="predicted"/>
<reference evidence="1" key="1">
    <citation type="submission" date="2018-06" db="EMBL/GenBank/DDBJ databases">
        <authorList>
            <person name="Zhirakovskaya E."/>
        </authorList>
    </citation>
    <scope>NUCLEOTIDE SEQUENCE</scope>
</reference>
<dbReference type="AlphaFoldDB" id="A0A3B1DBG3"/>
<evidence type="ECO:0000313" key="1">
    <source>
        <dbReference type="EMBL" id="VAX39619.1"/>
    </source>
</evidence>
<accession>A0A3B1DBG3</accession>
<protein>
    <submittedName>
        <fullName evidence="1">Uncharacterized protein</fullName>
    </submittedName>
</protein>
<name>A0A3B1DBG3_9ZZZZ</name>
<organism evidence="1">
    <name type="scientific">hydrothermal vent metagenome</name>
    <dbReference type="NCBI Taxonomy" id="652676"/>
    <lineage>
        <taxon>unclassified sequences</taxon>
        <taxon>metagenomes</taxon>
        <taxon>ecological metagenomes</taxon>
    </lineage>
</organism>